<dbReference type="PANTHER" id="PTHR46022:SF1">
    <property type="entry name" value="PROTEIN PATCHED"/>
    <property type="match status" value="1"/>
</dbReference>
<evidence type="ECO:0000256" key="8">
    <source>
        <dbReference type="SAM" id="Phobius"/>
    </source>
</evidence>
<dbReference type="Gene3D" id="1.20.1640.10">
    <property type="entry name" value="Multidrug efflux transporter AcrB transmembrane domain"/>
    <property type="match status" value="2"/>
</dbReference>
<accession>A0A6G0Z890</accession>
<feature type="transmembrane region" description="Helical" evidence="8">
    <location>
        <begin position="472"/>
        <end position="491"/>
    </location>
</feature>
<keyword evidence="4 8" id="KW-1133">Transmembrane helix</keyword>
<comment type="similarity">
    <text evidence="2">Belongs to the patched family.</text>
</comment>
<reference evidence="10 11" key="1">
    <citation type="submission" date="2019-08" db="EMBL/GenBank/DDBJ databases">
        <title>Whole genome of Aphis craccivora.</title>
        <authorList>
            <person name="Voronova N.V."/>
            <person name="Shulinski R.S."/>
            <person name="Bandarenka Y.V."/>
            <person name="Zhorov D.G."/>
            <person name="Warner D."/>
        </authorList>
    </citation>
    <scope>NUCLEOTIDE SEQUENCE [LARGE SCALE GENOMIC DNA]</scope>
    <source>
        <strain evidence="10">180601</strain>
        <tissue evidence="10">Whole Body</tissue>
    </source>
</reference>
<feature type="transmembrane region" description="Helical" evidence="8">
    <location>
        <begin position="1139"/>
        <end position="1166"/>
    </location>
</feature>
<evidence type="ECO:0000256" key="7">
    <source>
        <dbReference type="SAM" id="MobiDB-lite"/>
    </source>
</evidence>
<organism evidence="10 11">
    <name type="scientific">Aphis craccivora</name>
    <name type="common">Cowpea aphid</name>
    <dbReference type="NCBI Taxonomy" id="307492"/>
    <lineage>
        <taxon>Eukaryota</taxon>
        <taxon>Metazoa</taxon>
        <taxon>Ecdysozoa</taxon>
        <taxon>Arthropoda</taxon>
        <taxon>Hexapoda</taxon>
        <taxon>Insecta</taxon>
        <taxon>Pterygota</taxon>
        <taxon>Neoptera</taxon>
        <taxon>Paraneoptera</taxon>
        <taxon>Hemiptera</taxon>
        <taxon>Sternorrhyncha</taxon>
        <taxon>Aphidomorpha</taxon>
        <taxon>Aphidoidea</taxon>
        <taxon>Aphididae</taxon>
        <taxon>Aphidini</taxon>
        <taxon>Aphis</taxon>
        <taxon>Aphis</taxon>
    </lineage>
</organism>
<dbReference type="Pfam" id="PF12349">
    <property type="entry name" value="Sterol-sensing"/>
    <property type="match status" value="1"/>
</dbReference>
<evidence type="ECO:0000256" key="3">
    <source>
        <dbReference type="ARBA" id="ARBA00022692"/>
    </source>
</evidence>
<dbReference type="SUPFAM" id="SSF82866">
    <property type="entry name" value="Multidrug efflux transporter AcrB transmembrane domain"/>
    <property type="match status" value="2"/>
</dbReference>
<feature type="transmembrane region" description="Helical" evidence="8">
    <location>
        <begin position="1071"/>
        <end position="1094"/>
    </location>
</feature>
<evidence type="ECO:0000313" key="10">
    <source>
        <dbReference type="EMBL" id="KAF0767022.1"/>
    </source>
</evidence>
<dbReference type="InterPro" id="IPR053958">
    <property type="entry name" value="HMGCR/SNAP/NPC1-like_SSD"/>
</dbReference>
<comment type="subcellular location">
    <subcellularLocation>
        <location evidence="1">Membrane</location>
        <topology evidence="1">Multi-pass membrane protein</topology>
    </subcellularLocation>
</comment>
<feature type="region of interest" description="Disordered" evidence="7">
    <location>
        <begin position="271"/>
        <end position="294"/>
    </location>
</feature>
<feature type="compositionally biased region" description="Polar residues" evidence="7">
    <location>
        <begin position="1298"/>
        <end position="1313"/>
    </location>
</feature>
<dbReference type="GO" id="GO:0097108">
    <property type="term" value="F:hedgehog family protein binding"/>
    <property type="evidence" value="ECO:0007669"/>
    <property type="project" value="TreeGrafter"/>
</dbReference>
<feature type="transmembrane region" description="Helical" evidence="8">
    <location>
        <begin position="1043"/>
        <end position="1065"/>
    </location>
</feature>
<feature type="transmembrane region" description="Helical" evidence="8">
    <location>
        <begin position="1114"/>
        <end position="1133"/>
    </location>
</feature>
<evidence type="ECO:0000313" key="11">
    <source>
        <dbReference type="Proteomes" id="UP000478052"/>
    </source>
</evidence>
<feature type="transmembrane region" description="Helical" evidence="8">
    <location>
        <begin position="616"/>
        <end position="639"/>
    </location>
</feature>
<keyword evidence="3 8" id="KW-0812">Transmembrane</keyword>
<dbReference type="GO" id="GO:0005119">
    <property type="term" value="F:smoothened binding"/>
    <property type="evidence" value="ECO:0007669"/>
    <property type="project" value="TreeGrafter"/>
</dbReference>
<dbReference type="InterPro" id="IPR000731">
    <property type="entry name" value="SSD"/>
</dbReference>
<gene>
    <name evidence="10" type="ORF">FWK35_00003970</name>
</gene>
<keyword evidence="6" id="KW-0325">Glycoprotein</keyword>
<evidence type="ECO:0000256" key="4">
    <source>
        <dbReference type="ARBA" id="ARBA00022989"/>
    </source>
</evidence>
<feature type="transmembrane region" description="Helical" evidence="8">
    <location>
        <begin position="503"/>
        <end position="525"/>
    </location>
</feature>
<proteinExistence type="inferred from homology"/>
<feature type="transmembrane region" description="Helical" evidence="8">
    <location>
        <begin position="531"/>
        <end position="552"/>
    </location>
</feature>
<feature type="region of interest" description="Disordered" evidence="7">
    <location>
        <begin position="1264"/>
        <end position="1314"/>
    </location>
</feature>
<feature type="region of interest" description="Disordered" evidence="7">
    <location>
        <begin position="1199"/>
        <end position="1243"/>
    </location>
</feature>
<sequence>MVDQVSVDLYVRTTFQDAQVARRQIEKGKASGRLCAVRFRAWEQKCLERLGRSIHRKTHVFFLPLLLGLGVLLAGFKAFDKNSQFDQLWVESGGRLETELRYSESALGETESVIHLLVTQTAKEATSPEVPQQRLLHRKALLAHLQLLKAASHVTVNLFDVTWSLKDICVSPSPPDFEVHYIDTIFENMMPCEIITPLDCFWEGSKLLGPENPITVPGVGNGIKWTNLNPQSLMKSIKTMPGESSFPFDMLEAYMKRAGINSGYQEKLCLDPEDPDCPESAPNKKTKKPNTHNQTLAHSFSPPLPLSFSPMLGVIEVGIPVNSRTTHATLELSFLVGDAFIMVKIPDIGAELANGCRGFASKYMHWPKELLLGGITQNKTGYIQNAEALQSVFQLMGEKELYEFWLQSYKVLHFSWDQEKAALVLKMWQKKFNEEVKKVLKSATMIPYDFHTFSTMLLKDLLNQFNFLDPKFIYIGCAIMLLYVSFMQINLFDPVRSQSIIGLFSLLLILLSIASGIAFCCLIGIQIHSATIAVVISIATAQGVNNMFLLMFSYKRVSSHGFDEVTQKYSCHVGKKQVGMVLKSTGTNIIMTSLITIAIFTVAAVVPIPALRAFCLQVAILTMFVLVTTLFGVTSLISFDVRRRRSARIDIFCCFPSEDLRWPFFNNNNNSLGTASTIDEQMRQFTEKPTPASSNLLLKEFKDPNSDCEDTPITKKTYLCNWEPKDIAQKYVQYLTTGACRIRVILLFIAVLGISVWGITRIQAGLTLPEMVPNGTNEQKFLGTYGQMFGFYNMHAVTRGDFEYPTNQKLLYEYHDAFMRVPNILKNDNGGLPQMWLTLFKEWLLGLQKAFDKDWAKKCISQEGWESCATENGILGYKLLVQTGNSDNPIDKSLAMNARLVNENGIINEETFYNLLTAWVSNDILAYGASQANIRPEPRRWTHVANDFDLQIVKSSPIIYAQMPFYASYLYETSVITKFISTVRGICKNFDERGLPNYPSGIPFVYWEQYQELNQYLFVAMSFAFFFLFLICGLFLCNIQAALITLFMSATQVIQILGFMGFAYIKFSAIPVVLVIGTLGTGAAFTIHLCLSFVTSIGDRHRRIHLSVDHMSKIILQSGVTLVIAVIMLVFQNNYVSRLYFFILIANTVFGLFNGLVCLPVFLFMYGPPPEIKPLKYADRISTPSPEPIKKRARYTSIRQSVPPPPSNRTHHHQQQNHHRHHQQQHHGNSLSRAHGGLHYVPRDGSLSTIAEESGSYHSASIAHMEKTKSQQSLSISPSLSSQSDYSTDSGSEIDAPQRTQSVPTGPTQTSAPTRCIVTAKFELELDGNMMSASAQPCVHKSSSKHHHNNRQPKRHKRHHNTRY</sequence>
<keyword evidence="5 8" id="KW-0472">Membrane</keyword>
<protein>
    <submittedName>
        <fullName evidence="10">Protein patched isoform X1</fullName>
    </submittedName>
</protein>
<evidence type="ECO:0000256" key="6">
    <source>
        <dbReference type="ARBA" id="ARBA00023180"/>
    </source>
</evidence>
<dbReference type="PROSITE" id="PS50156">
    <property type="entry name" value="SSD"/>
    <property type="match status" value="1"/>
</dbReference>
<dbReference type="OrthoDB" id="5873834at2759"/>
<evidence type="ECO:0000256" key="1">
    <source>
        <dbReference type="ARBA" id="ARBA00004141"/>
    </source>
</evidence>
<dbReference type="GO" id="GO:0008158">
    <property type="term" value="F:hedgehog receptor activity"/>
    <property type="evidence" value="ECO:0007669"/>
    <property type="project" value="TreeGrafter"/>
</dbReference>
<feature type="domain" description="SSD" evidence="9">
    <location>
        <begin position="469"/>
        <end position="639"/>
    </location>
</feature>
<feature type="compositionally biased region" description="Low complexity" evidence="7">
    <location>
        <begin position="1270"/>
        <end position="1291"/>
    </location>
</feature>
<feature type="region of interest" description="Disordered" evidence="7">
    <location>
        <begin position="1333"/>
        <end position="1364"/>
    </location>
</feature>
<dbReference type="GO" id="GO:0045879">
    <property type="term" value="P:negative regulation of smoothened signaling pathway"/>
    <property type="evidence" value="ECO:0007669"/>
    <property type="project" value="TreeGrafter"/>
</dbReference>
<evidence type="ECO:0000256" key="2">
    <source>
        <dbReference type="ARBA" id="ARBA00005585"/>
    </source>
</evidence>
<comment type="caution">
    <text evidence="10">The sequence shown here is derived from an EMBL/GenBank/DDBJ whole genome shotgun (WGS) entry which is preliminary data.</text>
</comment>
<feature type="transmembrane region" description="Helical" evidence="8">
    <location>
        <begin position="740"/>
        <end position="759"/>
    </location>
</feature>
<evidence type="ECO:0000256" key="5">
    <source>
        <dbReference type="ARBA" id="ARBA00023136"/>
    </source>
</evidence>
<feature type="transmembrane region" description="Helical" evidence="8">
    <location>
        <begin position="60"/>
        <end position="79"/>
    </location>
</feature>
<feature type="transmembrane region" description="Helical" evidence="8">
    <location>
        <begin position="589"/>
        <end position="610"/>
    </location>
</feature>
<feature type="compositionally biased region" description="Basic residues" evidence="7">
    <location>
        <begin position="1209"/>
        <end position="1225"/>
    </location>
</feature>
<feature type="transmembrane region" description="Helical" evidence="8">
    <location>
        <begin position="1016"/>
        <end position="1036"/>
    </location>
</feature>
<dbReference type="Proteomes" id="UP000478052">
    <property type="component" value="Unassembled WGS sequence"/>
</dbReference>
<evidence type="ECO:0000259" key="9">
    <source>
        <dbReference type="PROSITE" id="PS50156"/>
    </source>
</evidence>
<dbReference type="GO" id="GO:0005886">
    <property type="term" value="C:plasma membrane"/>
    <property type="evidence" value="ECO:0007669"/>
    <property type="project" value="TreeGrafter"/>
</dbReference>
<name>A0A6G0Z890_APHCR</name>
<feature type="compositionally biased region" description="Basic residues" evidence="7">
    <location>
        <begin position="1342"/>
        <end position="1364"/>
    </location>
</feature>
<dbReference type="PANTHER" id="PTHR46022">
    <property type="entry name" value="PROTEIN PATCHED"/>
    <property type="match status" value="1"/>
</dbReference>
<keyword evidence="11" id="KW-1185">Reference proteome</keyword>
<dbReference type="EMBL" id="VUJU01001056">
    <property type="protein sequence ID" value="KAF0767022.1"/>
    <property type="molecule type" value="Genomic_DNA"/>
</dbReference>